<evidence type="ECO:0000313" key="3">
    <source>
        <dbReference type="Proteomes" id="UP001367508"/>
    </source>
</evidence>
<gene>
    <name evidence="2" type="ORF">VNO77_14434</name>
</gene>
<dbReference type="Proteomes" id="UP001367508">
    <property type="component" value="Unassembled WGS sequence"/>
</dbReference>
<reference evidence="2 3" key="1">
    <citation type="submission" date="2024-01" db="EMBL/GenBank/DDBJ databases">
        <title>The genomes of 5 underutilized Papilionoideae crops provide insights into root nodulation and disease resistanc.</title>
        <authorList>
            <person name="Jiang F."/>
        </authorList>
    </citation>
    <scope>NUCLEOTIDE SEQUENCE [LARGE SCALE GENOMIC DNA]</scope>
    <source>
        <strain evidence="2">LVBAO_FW01</strain>
        <tissue evidence="2">Leaves</tissue>
    </source>
</reference>
<feature type="compositionally biased region" description="Basic and acidic residues" evidence="1">
    <location>
        <begin position="80"/>
        <end position="93"/>
    </location>
</feature>
<name>A0AAN9M3H0_CANGL</name>
<accession>A0AAN9M3H0</accession>
<evidence type="ECO:0000256" key="1">
    <source>
        <dbReference type="SAM" id="MobiDB-lite"/>
    </source>
</evidence>
<protein>
    <submittedName>
        <fullName evidence="2">Uncharacterized protein</fullName>
    </submittedName>
</protein>
<evidence type="ECO:0000313" key="2">
    <source>
        <dbReference type="EMBL" id="KAK7344617.1"/>
    </source>
</evidence>
<sequence>MRIFNRLELADAVRFPGAYAIRPNSNSPLKPFPFLPKKGKDRIPCRITREAPSIVLPHLMYDQSIERDQRNTEEPGAVTREIKRERDERRTPM</sequence>
<dbReference type="EMBL" id="JAYMYQ010000003">
    <property type="protein sequence ID" value="KAK7344617.1"/>
    <property type="molecule type" value="Genomic_DNA"/>
</dbReference>
<dbReference type="AlphaFoldDB" id="A0AAN9M3H0"/>
<proteinExistence type="predicted"/>
<comment type="caution">
    <text evidence="2">The sequence shown here is derived from an EMBL/GenBank/DDBJ whole genome shotgun (WGS) entry which is preliminary data.</text>
</comment>
<feature type="region of interest" description="Disordered" evidence="1">
    <location>
        <begin position="65"/>
        <end position="93"/>
    </location>
</feature>
<keyword evidence="3" id="KW-1185">Reference proteome</keyword>
<organism evidence="2 3">
    <name type="scientific">Canavalia gladiata</name>
    <name type="common">Sword bean</name>
    <name type="synonym">Dolichos gladiatus</name>
    <dbReference type="NCBI Taxonomy" id="3824"/>
    <lineage>
        <taxon>Eukaryota</taxon>
        <taxon>Viridiplantae</taxon>
        <taxon>Streptophyta</taxon>
        <taxon>Embryophyta</taxon>
        <taxon>Tracheophyta</taxon>
        <taxon>Spermatophyta</taxon>
        <taxon>Magnoliopsida</taxon>
        <taxon>eudicotyledons</taxon>
        <taxon>Gunneridae</taxon>
        <taxon>Pentapetalae</taxon>
        <taxon>rosids</taxon>
        <taxon>fabids</taxon>
        <taxon>Fabales</taxon>
        <taxon>Fabaceae</taxon>
        <taxon>Papilionoideae</taxon>
        <taxon>50 kb inversion clade</taxon>
        <taxon>NPAAA clade</taxon>
        <taxon>indigoferoid/millettioid clade</taxon>
        <taxon>Phaseoleae</taxon>
        <taxon>Canavalia</taxon>
    </lineage>
</organism>